<reference evidence="1" key="1">
    <citation type="submission" date="2018-05" db="EMBL/GenBank/DDBJ databases">
        <authorList>
            <person name="Lanie J.A."/>
            <person name="Ng W.-L."/>
            <person name="Kazmierczak K.M."/>
            <person name="Andrzejewski T.M."/>
            <person name="Davidsen T.M."/>
            <person name="Wayne K.J."/>
            <person name="Tettelin H."/>
            <person name="Glass J.I."/>
            <person name="Rusch D."/>
            <person name="Podicherti R."/>
            <person name="Tsui H.-C.T."/>
            <person name="Winkler M.E."/>
        </authorList>
    </citation>
    <scope>NUCLEOTIDE SEQUENCE</scope>
</reference>
<name>A0A382E6E9_9ZZZZ</name>
<dbReference type="AlphaFoldDB" id="A0A382E6E9"/>
<evidence type="ECO:0000313" key="1">
    <source>
        <dbReference type="EMBL" id="SVB45561.1"/>
    </source>
</evidence>
<feature type="non-terminal residue" evidence="1">
    <location>
        <position position="30"/>
    </location>
</feature>
<sequence length="30" mass="3225">MVGRAIIQEMIARGVTGSLSSRKPVAFDHP</sequence>
<proteinExistence type="predicted"/>
<organism evidence="1">
    <name type="scientific">marine metagenome</name>
    <dbReference type="NCBI Taxonomy" id="408172"/>
    <lineage>
        <taxon>unclassified sequences</taxon>
        <taxon>metagenomes</taxon>
        <taxon>ecological metagenomes</taxon>
    </lineage>
</organism>
<protein>
    <submittedName>
        <fullName evidence="1">Uncharacterized protein</fullName>
    </submittedName>
</protein>
<accession>A0A382E6E9</accession>
<gene>
    <name evidence="1" type="ORF">METZ01_LOCUS198415</name>
</gene>
<dbReference type="EMBL" id="UINC01042645">
    <property type="protein sequence ID" value="SVB45561.1"/>
    <property type="molecule type" value="Genomic_DNA"/>
</dbReference>